<dbReference type="EMBL" id="SMOG01000002">
    <property type="protein sequence ID" value="TDF74136.1"/>
    <property type="molecule type" value="Genomic_DNA"/>
</dbReference>
<keyword evidence="2" id="KW-1185">Reference proteome</keyword>
<name>A0AC61QKB8_9BACT</name>
<accession>A0AC61QKB8</accession>
<comment type="caution">
    <text evidence="1">The sequence shown here is derived from an EMBL/GenBank/DDBJ whole genome shotgun (WGS) entry which is preliminary data.</text>
</comment>
<evidence type="ECO:0000313" key="1">
    <source>
        <dbReference type="EMBL" id="TDF74136.1"/>
    </source>
</evidence>
<sequence length="840" mass="95637">MIVSTRWLSKYIDLPETLEELVQTLTFTGIEVEAIQEISALPETVVTARILNSEKIPGTEHLQVCIIDYGKEPLQVVCGAPNCRSGLITAFAQVGSKLPEMEIKKTIIHSVESAGMLCSEKELGISDNHSGIIELPPETPVGISINEIYELPDNILELEITPNRPDLLGYIGIARDLAASLNKRLKLPSINNYPGEEDSSLHLTLILQEPQKCPRYTARIIDGISVKESPLWLKNALIKSGLRPINNIVDITNYVMLETGQPLHAFDYHKLLPINQEDPHPAIIVRRAKAAEEFIALDGNKYLLDEEDLVIADGQRPSALAGIIGGKDTAISNHTTTIVLESANFSPSTIRKSSLRHKISTDSSYRFERHLSPAYLEMVSNRALELIINVAGGRVCNELYDAYPVPQKPLFLAVRPSRFEELIGYKLDASLINNYLQSLGFQYILCGLWQKEPINEYKLLPQAMELDLETSDNQIFFENPQLALYFLVPSYRVDITREADIIEELARLDGFDKIPQKKLIHPIMDWHAHHIKRKIEDYFRQSGFYEMINPSFIDPIKLEYLGEDKAELEKKLIRIVNPQSSNQSAMRTTMLPQLLDNLLYNLNHSERNLKLMEMGKLYWKDGNKNCETLHLTALMTGLNNLDHWKVKNEPIDLYNVKGVIEGLLDQLSITIDETKNVHHPWLVESDNLAYFCNNHLCASFGRLKAKTAERFNIDIITLKQDIWVLDFKVNTLIELTRTNKIEFSPLPKFPAVIRDISFLINFSVPYADIVKSIKLVEPYLIQDVKIFDEYRGKGVPDGWHSISLHIILQDYEKTLTEERVGQVIDSVIKMLENTWQIKMR</sequence>
<keyword evidence="1" id="KW-0436">Ligase</keyword>
<reference evidence="1" key="1">
    <citation type="submission" date="2019-03" db="EMBL/GenBank/DDBJ databases">
        <title>Candidatus Syntrophosphaera thermopropionivorans: a novel player in syntrophic propionate oxidation during anaerobic digestion.</title>
        <authorList>
            <person name="Dyksma S."/>
        </authorList>
    </citation>
    <scope>NUCLEOTIDE SEQUENCE</scope>
    <source>
        <strain evidence="1">W5</strain>
    </source>
</reference>
<evidence type="ECO:0000313" key="2">
    <source>
        <dbReference type="Proteomes" id="UP000294588"/>
    </source>
</evidence>
<proteinExistence type="predicted"/>
<organism evidence="1 2">
    <name type="scientific">Candidatus Syntrophosphaera thermopropionivorans</name>
    <dbReference type="NCBI Taxonomy" id="2593015"/>
    <lineage>
        <taxon>Bacteria</taxon>
        <taxon>Pseudomonadati</taxon>
        <taxon>Candidatus Cloacimonadota</taxon>
        <taxon>Candidatus Cloacimonadia</taxon>
        <taxon>Candidatus Cloacimonadales</taxon>
        <taxon>Candidatus Cloacimonadaceae</taxon>
        <taxon>Candidatus Syntrophosphaera</taxon>
    </lineage>
</organism>
<protein>
    <submittedName>
        <fullName evidence="1">Phenylalanine--tRNA ligase subunit beta</fullName>
        <ecNumber evidence="1">6.1.1.20</ecNumber>
    </submittedName>
</protein>
<dbReference type="Proteomes" id="UP000294588">
    <property type="component" value="Unassembled WGS sequence"/>
</dbReference>
<gene>
    <name evidence="1" type="ORF">E0946_01530</name>
</gene>
<dbReference type="EC" id="6.1.1.20" evidence="1"/>